<evidence type="ECO:0000256" key="1">
    <source>
        <dbReference type="SAM" id="MobiDB-lite"/>
    </source>
</evidence>
<dbReference type="WBParaSite" id="SSLN_0001401001-mRNA-1">
    <property type="protein sequence ID" value="SSLN_0001401001-mRNA-1"/>
    <property type="gene ID" value="SSLN_0001401001"/>
</dbReference>
<evidence type="ECO:0000313" key="4">
    <source>
        <dbReference type="WBParaSite" id="SSLN_0001401001-mRNA-1"/>
    </source>
</evidence>
<dbReference type="Proteomes" id="UP000275846">
    <property type="component" value="Unassembled WGS sequence"/>
</dbReference>
<sequence>MSLNTLSKGALFNILPDSEDSSRGIEAKENSASDATVSTITPIATTARSRFCSPLWCTKSKAHSRAKPSTARSRGKKSTTTSLRLPEDEIVELKQCIEQLAQKVHSDNETIKKVIRESLASAKSSSSSSFSSTVKRVGLPRPRELERSSSVSSTESLRSHTGPQGERGSWRRRTGIASNTMTSAVLGALNEVNETVKDLSKDILQVVDMRPQRSGVPMTQPITRTSTTTATSTTMDPTMMRVLTEIKDGVNALDKRLRVSSVGNLTFKGRPSNQTDYILLRKLEEIRESLQSTRKQPSIVPPATSQQAWDSELLSELKKIRKSLRSLEDEERQPTLTQLQATGTPYMLISRK</sequence>
<organism evidence="4">
    <name type="scientific">Schistocephalus solidus</name>
    <name type="common">Tapeworm</name>
    <dbReference type="NCBI Taxonomy" id="70667"/>
    <lineage>
        <taxon>Eukaryota</taxon>
        <taxon>Metazoa</taxon>
        <taxon>Spiralia</taxon>
        <taxon>Lophotrochozoa</taxon>
        <taxon>Platyhelminthes</taxon>
        <taxon>Cestoda</taxon>
        <taxon>Eucestoda</taxon>
        <taxon>Diphyllobothriidea</taxon>
        <taxon>Diphyllobothriidae</taxon>
        <taxon>Schistocephalus</taxon>
    </lineage>
</organism>
<gene>
    <name evidence="2" type="ORF">SSLN_LOCUS13498</name>
</gene>
<reference evidence="2 3" key="2">
    <citation type="submission" date="2018-11" db="EMBL/GenBank/DDBJ databases">
        <authorList>
            <consortium name="Pathogen Informatics"/>
        </authorList>
    </citation>
    <scope>NUCLEOTIDE SEQUENCE [LARGE SCALE GENOMIC DNA]</scope>
    <source>
        <strain evidence="2 3">NST_G2</strain>
    </source>
</reference>
<dbReference type="OrthoDB" id="10390400at2759"/>
<protein>
    <submittedName>
        <fullName evidence="2 4">Uncharacterized protein</fullName>
    </submittedName>
</protein>
<evidence type="ECO:0000313" key="2">
    <source>
        <dbReference type="EMBL" id="VDL99883.1"/>
    </source>
</evidence>
<keyword evidence="3" id="KW-1185">Reference proteome</keyword>
<feature type="region of interest" description="Disordered" evidence="1">
    <location>
        <begin position="63"/>
        <end position="83"/>
    </location>
</feature>
<dbReference type="EMBL" id="UYSU01038136">
    <property type="protein sequence ID" value="VDL99883.1"/>
    <property type="molecule type" value="Genomic_DNA"/>
</dbReference>
<proteinExistence type="predicted"/>
<name>A0A183TAK0_SCHSO</name>
<reference evidence="4" key="1">
    <citation type="submission" date="2016-06" db="UniProtKB">
        <authorList>
            <consortium name="WormBaseParasite"/>
        </authorList>
    </citation>
    <scope>IDENTIFICATION</scope>
</reference>
<evidence type="ECO:0000313" key="3">
    <source>
        <dbReference type="Proteomes" id="UP000275846"/>
    </source>
</evidence>
<dbReference type="AlphaFoldDB" id="A0A183TAK0"/>
<accession>A0A183TAK0</accession>
<feature type="region of interest" description="Disordered" evidence="1">
    <location>
        <begin position="125"/>
        <end position="176"/>
    </location>
</feature>